<dbReference type="EMBL" id="AKGD01000003">
    <property type="protein sequence ID" value="EIT68626.1"/>
    <property type="molecule type" value="Genomic_DNA"/>
</dbReference>
<evidence type="ECO:0000313" key="2">
    <source>
        <dbReference type="EMBL" id="EIT68626.1"/>
    </source>
</evidence>
<reference evidence="2 3" key="1">
    <citation type="journal article" date="2012" name="J. Bacteriol.">
        <title>Genome Sequence of n-Alkane-Degrading Hydrocarboniphaga effusa Strain AP103T (ATCC BAA-332T).</title>
        <authorList>
            <person name="Chang H.K."/>
            <person name="Zylstra G.J."/>
            <person name="Chae J.C."/>
        </authorList>
    </citation>
    <scope>NUCLEOTIDE SEQUENCE [LARGE SCALE GENOMIC DNA]</scope>
    <source>
        <strain evidence="2 3">AP103</strain>
    </source>
</reference>
<sequence length="47" mass="5066">MAEDNPGSARKRTAREQDAQRSGGKKEFKPVKSDGRPPSSTGNPKPL</sequence>
<proteinExistence type="predicted"/>
<name>I8HYS0_9GAMM</name>
<feature type="compositionally biased region" description="Basic and acidic residues" evidence="1">
    <location>
        <begin position="14"/>
        <end position="35"/>
    </location>
</feature>
<evidence type="ECO:0000313" key="3">
    <source>
        <dbReference type="Proteomes" id="UP000003704"/>
    </source>
</evidence>
<dbReference type="Proteomes" id="UP000003704">
    <property type="component" value="Unassembled WGS sequence"/>
</dbReference>
<dbReference type="AlphaFoldDB" id="I8HYS0"/>
<keyword evidence="3" id="KW-1185">Reference proteome</keyword>
<feature type="region of interest" description="Disordered" evidence="1">
    <location>
        <begin position="1"/>
        <end position="47"/>
    </location>
</feature>
<evidence type="ECO:0000256" key="1">
    <source>
        <dbReference type="SAM" id="MobiDB-lite"/>
    </source>
</evidence>
<accession>I8HYS0</accession>
<protein>
    <submittedName>
        <fullName evidence="2">Uncharacterized protein</fullName>
    </submittedName>
</protein>
<organism evidence="2 3">
    <name type="scientific">Hydrocarboniphaga effusa AP103</name>
    <dbReference type="NCBI Taxonomy" id="1172194"/>
    <lineage>
        <taxon>Bacteria</taxon>
        <taxon>Pseudomonadati</taxon>
        <taxon>Pseudomonadota</taxon>
        <taxon>Gammaproteobacteria</taxon>
        <taxon>Nevskiales</taxon>
        <taxon>Nevskiaceae</taxon>
        <taxon>Hydrocarboniphaga</taxon>
    </lineage>
</organism>
<dbReference type="RefSeq" id="WP_007186756.1">
    <property type="nucleotide sequence ID" value="NZ_AKGD01000003.1"/>
</dbReference>
<gene>
    <name evidence="2" type="ORF">WQQ_38210</name>
</gene>
<feature type="compositionally biased region" description="Polar residues" evidence="1">
    <location>
        <begin position="38"/>
        <end position="47"/>
    </location>
</feature>
<comment type="caution">
    <text evidence="2">The sequence shown here is derived from an EMBL/GenBank/DDBJ whole genome shotgun (WGS) entry which is preliminary data.</text>
</comment>